<evidence type="ECO:0008006" key="5">
    <source>
        <dbReference type="Google" id="ProtNLM"/>
    </source>
</evidence>
<feature type="compositionally biased region" description="Acidic residues" evidence="2">
    <location>
        <begin position="114"/>
        <end position="128"/>
    </location>
</feature>
<evidence type="ECO:0000313" key="4">
    <source>
        <dbReference type="Proteomes" id="UP000001304"/>
    </source>
</evidence>
<name>E0ST21_IGNAA</name>
<evidence type="ECO:0000256" key="1">
    <source>
        <dbReference type="ARBA" id="ARBA00022833"/>
    </source>
</evidence>
<dbReference type="EMBL" id="CP002098">
    <property type="protein sequence ID" value="ADM28682.1"/>
    <property type="molecule type" value="Genomic_DNA"/>
</dbReference>
<dbReference type="InterPro" id="IPR007808">
    <property type="entry name" value="Elf1"/>
</dbReference>
<evidence type="ECO:0000313" key="3">
    <source>
        <dbReference type="EMBL" id="ADM28682.1"/>
    </source>
</evidence>
<keyword evidence="1" id="KW-0862">Zinc</keyword>
<dbReference type="Pfam" id="PF05129">
    <property type="entry name" value="Zn_ribbon_Elf1"/>
    <property type="match status" value="1"/>
</dbReference>
<dbReference type="Gene3D" id="2.20.25.190">
    <property type="match status" value="1"/>
</dbReference>
<proteinExistence type="predicted"/>
<dbReference type="BioCyc" id="IAGG583356:GHAH-1878-MONOMER"/>
<dbReference type="InterPro" id="IPR038567">
    <property type="entry name" value="T_Elf1_sf"/>
</dbReference>
<feature type="region of interest" description="Disordered" evidence="2">
    <location>
        <begin position="102"/>
        <end position="128"/>
    </location>
</feature>
<reference evidence="3 4" key="1">
    <citation type="journal article" date="2010" name="Stand. Genomic Sci.">
        <title>Complete genome sequence of Ignisphaera aggregans type strain (AQ1.S1).</title>
        <authorList>
            <person name="Goker M."/>
            <person name="Held B."/>
            <person name="Lapidus A."/>
            <person name="Nolan M."/>
            <person name="Spring S."/>
            <person name="Yasawong M."/>
            <person name="Lucas S."/>
            <person name="Glavina Del Rio T."/>
            <person name="Tice H."/>
            <person name="Cheng J.F."/>
            <person name="Goodwin L."/>
            <person name="Tapia R."/>
            <person name="Pitluck S."/>
            <person name="Liolios K."/>
            <person name="Ivanova N."/>
            <person name="Mavromatis K."/>
            <person name="Mikhailova N."/>
            <person name="Pati A."/>
            <person name="Chen A."/>
            <person name="Palaniappan K."/>
            <person name="Brambilla E."/>
            <person name="Land M."/>
            <person name="Hauser L."/>
            <person name="Chang Y.J."/>
            <person name="Jeffries C.D."/>
            <person name="Brettin T."/>
            <person name="Detter J.C."/>
            <person name="Han C."/>
            <person name="Rohde M."/>
            <person name="Sikorski J."/>
            <person name="Woyke T."/>
            <person name="Bristow J."/>
            <person name="Eisen J.A."/>
            <person name="Markowitz V."/>
            <person name="Hugenholtz P."/>
            <person name="Kyrpides N.C."/>
            <person name="Klenk H.P."/>
        </authorList>
    </citation>
    <scope>NUCLEOTIDE SEQUENCE [LARGE SCALE GENOMIC DNA]</scope>
    <source>
        <strain evidence="4">DSM 17230 / JCM 13409 / AQ1.S1</strain>
    </source>
</reference>
<dbReference type="KEGG" id="iag:Igag_1888"/>
<dbReference type="SUPFAM" id="SSF57783">
    <property type="entry name" value="Zinc beta-ribbon"/>
    <property type="match status" value="1"/>
</dbReference>
<accession>E0ST21</accession>
<keyword evidence="4" id="KW-1185">Reference proteome</keyword>
<evidence type="ECO:0000256" key="2">
    <source>
        <dbReference type="SAM" id="MobiDB-lite"/>
    </source>
</evidence>
<sequence>MARRRSKWRKTAAVMKKLMQEARKVRVKESLRQCPICGNPNSFSIEIEIDKESGRKSAHIMCANCHFEYSMQNLPAIADEFWVYSKVLDMIQKETIKPIERASQEVSAVSTEEKTEEETEITLEEETV</sequence>
<protein>
    <recommendedName>
        <fullName evidence="5">Transcription elongation factor</fullName>
    </recommendedName>
</protein>
<dbReference type="STRING" id="583356.Igag_1888"/>
<organism evidence="3 4">
    <name type="scientific">Ignisphaera aggregans (strain DSM 17230 / JCM 13409 / AQ1.S1)</name>
    <dbReference type="NCBI Taxonomy" id="583356"/>
    <lineage>
        <taxon>Archaea</taxon>
        <taxon>Thermoproteota</taxon>
        <taxon>Thermoprotei</taxon>
        <taxon>Desulfurococcales</taxon>
        <taxon>Desulfurococcaceae</taxon>
        <taxon>Ignisphaera</taxon>
    </lineage>
</organism>
<gene>
    <name evidence="3" type="ordered locus">Igag_1888</name>
</gene>
<dbReference type="HOGENOM" id="CLU_1954636_0_0_2"/>
<dbReference type="AlphaFoldDB" id="E0ST21"/>
<dbReference type="Proteomes" id="UP000001304">
    <property type="component" value="Chromosome"/>
</dbReference>